<dbReference type="KEGG" id="hbs:IPV69_10100"/>
<dbReference type="Pfam" id="PF07587">
    <property type="entry name" value="PSD1"/>
    <property type="match status" value="1"/>
</dbReference>
<dbReference type="GO" id="GO:0005509">
    <property type="term" value="F:calcium ion binding"/>
    <property type="evidence" value="ECO:0007669"/>
    <property type="project" value="InterPro"/>
</dbReference>
<evidence type="ECO:0000256" key="4">
    <source>
        <dbReference type="SAM" id="Coils"/>
    </source>
</evidence>
<dbReference type="PROSITE" id="PS00018">
    <property type="entry name" value="EF_HAND_1"/>
    <property type="match status" value="2"/>
</dbReference>
<feature type="domain" description="EF-hand" evidence="7">
    <location>
        <begin position="83"/>
        <end position="118"/>
    </location>
</feature>
<dbReference type="PANTHER" id="PTHR35889">
    <property type="entry name" value="CYCLOINULO-OLIGOSACCHARIDE FRUCTANOTRANSFERASE-RELATED"/>
    <property type="match status" value="1"/>
</dbReference>
<dbReference type="AlphaFoldDB" id="A0A7M2X1Z3"/>
<feature type="chain" id="PRO_5034169222" evidence="6">
    <location>
        <begin position="22"/>
        <end position="960"/>
    </location>
</feature>
<dbReference type="PROSITE" id="PS51257">
    <property type="entry name" value="PROKAR_LIPOPROTEIN"/>
    <property type="match status" value="1"/>
</dbReference>
<gene>
    <name evidence="9" type="ORF">IPV69_10100</name>
</gene>
<dbReference type="RefSeq" id="WP_206294989.1">
    <property type="nucleotide sequence ID" value="NZ_CP063458.1"/>
</dbReference>
<feature type="signal peptide" evidence="6">
    <location>
        <begin position="1"/>
        <end position="21"/>
    </location>
</feature>
<evidence type="ECO:0000313" key="10">
    <source>
        <dbReference type="Proteomes" id="UP000593765"/>
    </source>
</evidence>
<evidence type="ECO:0000256" key="2">
    <source>
        <dbReference type="ARBA" id="ARBA00023004"/>
    </source>
</evidence>
<dbReference type="CDD" id="cd00051">
    <property type="entry name" value="EFh"/>
    <property type="match status" value="1"/>
</dbReference>
<dbReference type="GO" id="GO:0020037">
    <property type="term" value="F:heme binding"/>
    <property type="evidence" value="ECO:0007669"/>
    <property type="project" value="InterPro"/>
</dbReference>
<organism evidence="9 10">
    <name type="scientific">Humisphaera borealis</name>
    <dbReference type="NCBI Taxonomy" id="2807512"/>
    <lineage>
        <taxon>Bacteria</taxon>
        <taxon>Pseudomonadati</taxon>
        <taxon>Planctomycetota</taxon>
        <taxon>Phycisphaerae</taxon>
        <taxon>Tepidisphaerales</taxon>
        <taxon>Tepidisphaeraceae</taxon>
        <taxon>Humisphaera</taxon>
    </lineage>
</organism>
<feature type="compositionally biased region" description="Low complexity" evidence="5">
    <location>
        <begin position="147"/>
        <end position="160"/>
    </location>
</feature>
<evidence type="ECO:0000256" key="5">
    <source>
        <dbReference type="SAM" id="MobiDB-lite"/>
    </source>
</evidence>
<dbReference type="PANTHER" id="PTHR35889:SF3">
    <property type="entry name" value="F-BOX DOMAIN-CONTAINING PROTEIN"/>
    <property type="match status" value="1"/>
</dbReference>
<dbReference type="SMART" id="SM00054">
    <property type="entry name" value="EFh"/>
    <property type="match status" value="2"/>
</dbReference>
<keyword evidence="10" id="KW-1185">Reference proteome</keyword>
<reference evidence="9 10" key="1">
    <citation type="submission" date="2020-10" db="EMBL/GenBank/DDBJ databases">
        <title>Wide distribution of Phycisphaera-like planctomycetes from WD2101 soil group in peatlands and genome analysis of the first cultivated representative.</title>
        <authorList>
            <person name="Dedysh S.N."/>
            <person name="Beletsky A.V."/>
            <person name="Ivanova A."/>
            <person name="Kulichevskaya I.S."/>
            <person name="Suzina N.E."/>
            <person name="Philippov D.A."/>
            <person name="Rakitin A.L."/>
            <person name="Mardanov A.V."/>
            <person name="Ravin N.V."/>
        </authorList>
    </citation>
    <scope>NUCLEOTIDE SEQUENCE [LARGE SCALE GENOMIC DNA]</scope>
    <source>
        <strain evidence="9 10">M1803</strain>
    </source>
</reference>
<evidence type="ECO:0000259" key="8">
    <source>
        <dbReference type="PROSITE" id="PS51007"/>
    </source>
</evidence>
<keyword evidence="6" id="KW-0732">Signal</keyword>
<dbReference type="InterPro" id="IPR022655">
    <property type="entry name" value="DUF1553"/>
</dbReference>
<feature type="coiled-coil region" evidence="4">
    <location>
        <begin position="555"/>
        <end position="582"/>
    </location>
</feature>
<keyword evidence="3" id="KW-0349">Heme</keyword>
<evidence type="ECO:0000256" key="6">
    <source>
        <dbReference type="SAM" id="SignalP"/>
    </source>
</evidence>
<dbReference type="InterPro" id="IPR002048">
    <property type="entry name" value="EF_hand_dom"/>
</dbReference>
<feature type="region of interest" description="Disordered" evidence="5">
    <location>
        <begin position="119"/>
        <end position="169"/>
    </location>
</feature>
<feature type="compositionally biased region" description="Low complexity" evidence="5">
    <location>
        <begin position="119"/>
        <end position="128"/>
    </location>
</feature>
<dbReference type="InterPro" id="IPR018247">
    <property type="entry name" value="EF_Hand_1_Ca_BS"/>
</dbReference>
<dbReference type="EMBL" id="CP063458">
    <property type="protein sequence ID" value="QOV91684.1"/>
    <property type="molecule type" value="Genomic_DNA"/>
</dbReference>
<dbReference type="PROSITE" id="PS50222">
    <property type="entry name" value="EF_HAND_2"/>
    <property type="match status" value="2"/>
</dbReference>
<dbReference type="InterPro" id="IPR011429">
    <property type="entry name" value="Cyt_c_Planctomycete-type"/>
</dbReference>
<feature type="domain" description="Cytochrome c" evidence="8">
    <location>
        <begin position="162"/>
        <end position="380"/>
    </location>
</feature>
<accession>A0A7M2X1Z3</accession>
<keyword evidence="1 3" id="KW-0479">Metal-binding</keyword>
<dbReference type="InterPro" id="IPR011444">
    <property type="entry name" value="DUF1549"/>
</dbReference>
<feature type="domain" description="EF-hand" evidence="7">
    <location>
        <begin position="54"/>
        <end position="81"/>
    </location>
</feature>
<evidence type="ECO:0000256" key="1">
    <source>
        <dbReference type="ARBA" id="ARBA00022723"/>
    </source>
</evidence>
<dbReference type="PROSITE" id="PS51007">
    <property type="entry name" value="CYTC"/>
    <property type="match status" value="1"/>
</dbReference>
<dbReference type="InterPro" id="IPR011992">
    <property type="entry name" value="EF-hand-dom_pair"/>
</dbReference>
<sequence length="960" mass="104676">MRYQRPLIAVLASLACASLSAVDVAVAQVRPGADRPAAAGAKSAPAAAVEGTMIFRRFDTNGDGKMSKAEWGGIVAISAKLKDDPSAAENVFVYSDTDADGFLSSAEFQTLYAQIARQRAEAQAANPQPANPPPANQQPGDRRPGDGFRPPFMRRPGMPGEPAVASGNTRLTPEQTDFFEKKIRPVLIESCYSCHSAEAKKSKGGLLLDTRDGIRKGGDKGPAVVPGKPDDSLLLTAIHWKQEDFQMPPKKKLSDTAIADFEKWVAMGAPDPRDGKAIVRSEIDIAKGKQFWAFQLPKKSPAPAVKDAAWAKSDVDRFLLAAMEAKSVKPVADADRATLLRRLSYDLTGLPPLPADVEAFLADTSANAVEKVVDRMLASPAFGERWGRHWLDVARFGESSGKQVNISYPHAWRYRDYVIDSFAADKPYDTFIKEQLAGDLMASKDEKQKAERQVATAYLALGSKNHNERSRLQFELDMVDEQIDAMSQGMMGVTLACARCHDHKFDPIPQTDYYAVAGIFRSTDTMFGTARVVQNNHATPLIELSAASGMKPGKKALTAEERKTAEDELARLREQRAELLKGGREAAAGNVQIVFIVSRTAQIQATLDAHNADGTPKLLTMGTKDRFRSMDSPIYTRGETEQPGDIVPRGLPQVMVSGSGKISSRGSGRMELADWVASKQNPLTARVWVNRVWLHLFGQGIVTSPDNFGASGALPSNQPLLDTLAVSFMEQGWSTKKLIRQLVLTRAYQLSSSHHSLNHEIDPDNTLNWRATTRRLEAESIRDSMLTIAGRLDASRPVGSPIARVGDGQAQVVLRFMGAIDNELTNRSVYLPIVRDQLPEVLATFDFAEPSMVVGQRSTTSVPSQSLYLLNSPFVINAADSAASRISREQPDDKQRIRQAYLSIYGRVPTTAETAAAEKFLNDYASTISSAAAISPAAKRDAWTAMIQSLLGSSEFLFLN</sequence>
<evidence type="ECO:0000256" key="3">
    <source>
        <dbReference type="PROSITE-ProRule" id="PRU00433"/>
    </source>
</evidence>
<keyword evidence="4" id="KW-0175">Coiled coil</keyword>
<dbReference type="Proteomes" id="UP000593765">
    <property type="component" value="Chromosome"/>
</dbReference>
<dbReference type="Pfam" id="PF07583">
    <property type="entry name" value="PSCyt2"/>
    <property type="match status" value="1"/>
</dbReference>
<dbReference type="GO" id="GO:0009055">
    <property type="term" value="F:electron transfer activity"/>
    <property type="evidence" value="ECO:0007669"/>
    <property type="project" value="InterPro"/>
</dbReference>
<evidence type="ECO:0000259" key="7">
    <source>
        <dbReference type="PROSITE" id="PS50222"/>
    </source>
</evidence>
<proteinExistence type="predicted"/>
<dbReference type="SUPFAM" id="SSF47473">
    <property type="entry name" value="EF-hand"/>
    <property type="match status" value="1"/>
</dbReference>
<protein>
    <submittedName>
        <fullName evidence="9">DUF1549 domain-containing protein</fullName>
    </submittedName>
</protein>
<dbReference type="InterPro" id="IPR009056">
    <property type="entry name" value="Cyt_c-like_dom"/>
</dbReference>
<evidence type="ECO:0000313" key="9">
    <source>
        <dbReference type="EMBL" id="QOV91684.1"/>
    </source>
</evidence>
<name>A0A7M2X1Z3_9BACT</name>
<dbReference type="Pfam" id="PF07635">
    <property type="entry name" value="PSCyt1"/>
    <property type="match status" value="1"/>
</dbReference>
<keyword evidence="2 3" id="KW-0408">Iron</keyword>
<dbReference type="Pfam" id="PF13202">
    <property type="entry name" value="EF-hand_5"/>
    <property type="match status" value="1"/>
</dbReference>
<dbReference type="Gene3D" id="1.10.238.10">
    <property type="entry name" value="EF-hand"/>
    <property type="match status" value="1"/>
</dbReference>